<reference evidence="1" key="1">
    <citation type="journal article" date="2012" name="Proc. Natl. Acad. Sci. U.S.A.">
        <title>Antigenic diversity is generated by distinct evolutionary mechanisms in African trypanosome species.</title>
        <authorList>
            <person name="Jackson A.P."/>
            <person name="Berry A."/>
            <person name="Aslett M."/>
            <person name="Allison H.C."/>
            <person name="Burton P."/>
            <person name="Vavrova-Anderson J."/>
            <person name="Brown R."/>
            <person name="Browne H."/>
            <person name="Corton N."/>
            <person name="Hauser H."/>
            <person name="Gamble J."/>
            <person name="Gilderthorp R."/>
            <person name="Marcello L."/>
            <person name="McQuillan J."/>
            <person name="Otto T.D."/>
            <person name="Quail M.A."/>
            <person name="Sanders M.J."/>
            <person name="van Tonder A."/>
            <person name="Ginger M.L."/>
            <person name="Field M.C."/>
            <person name="Barry J.D."/>
            <person name="Hertz-Fowler C."/>
            <person name="Berriman M."/>
        </authorList>
    </citation>
    <scope>NUCLEOTIDE SEQUENCE</scope>
    <source>
        <strain evidence="1">IL3000</strain>
    </source>
</reference>
<gene>
    <name evidence="1" type="ORF">TCIL3000_4_640</name>
</gene>
<organism evidence="1">
    <name type="scientific">Trypanosoma congolense (strain IL3000)</name>
    <dbReference type="NCBI Taxonomy" id="1068625"/>
    <lineage>
        <taxon>Eukaryota</taxon>
        <taxon>Discoba</taxon>
        <taxon>Euglenozoa</taxon>
        <taxon>Kinetoplastea</taxon>
        <taxon>Metakinetoplastina</taxon>
        <taxon>Trypanosomatida</taxon>
        <taxon>Trypanosomatidae</taxon>
        <taxon>Trypanosoma</taxon>
        <taxon>Nannomonas</taxon>
    </lineage>
</organism>
<dbReference type="EMBL" id="HE575317">
    <property type="protein sequence ID" value="CCC89980.1"/>
    <property type="molecule type" value="Genomic_DNA"/>
</dbReference>
<dbReference type="VEuPathDB" id="TriTrypDB:TcIL3000_4_640"/>
<sequence>MERPNPVVAVANQSSYRVPDAQIAICVEHGGAAVLCVTAGKVGRKGRKAAFGATLFWVTCPNLNNIIARLERHGAVGAVQSLINNDCDVSEAHVASHLHYEKRAKELLDPERWKLFDAHFGAGAVDSPRGRKYGNAAVSHATDIKCLHALVAQSLCGAPNPIGDAVLRYVLVMAERVRLFKSSQRTCCAHEDNCERIACSGMDDRNDKLILEEDMLMDSTSLAEFVRRFVLEKENHVCDSSGEVNADSFCSAALEVVTFLDGRPPKARKKYRIN</sequence>
<dbReference type="AlphaFoldDB" id="G0UKS5"/>
<name>G0UKS5_TRYCI</name>
<accession>G0UKS5</accession>
<evidence type="ECO:0000313" key="1">
    <source>
        <dbReference type="EMBL" id="CCC89980.1"/>
    </source>
</evidence>
<dbReference type="InterPro" id="IPR007511">
    <property type="entry name" value="DUF501"/>
</dbReference>
<proteinExistence type="predicted"/>
<dbReference type="Pfam" id="PF04417">
    <property type="entry name" value="DUF501"/>
    <property type="match status" value="1"/>
</dbReference>
<dbReference type="PANTHER" id="PTHR37163:SF1">
    <property type="entry name" value="DUF501 DOMAIN-CONTAINING PROTEIN"/>
    <property type="match status" value="1"/>
</dbReference>
<dbReference type="PANTHER" id="PTHR37163">
    <property type="entry name" value="CONSERVED PROTEIN"/>
    <property type="match status" value="1"/>
</dbReference>
<protein>
    <submittedName>
        <fullName evidence="1">Uncharacterized protein</fullName>
    </submittedName>
</protein>